<dbReference type="FunFam" id="2.102.10.10:FF:000016">
    <property type="entry name" value="Nitrite reductase/ring-hydroxylating ferredoxin subunit"/>
    <property type="match status" value="1"/>
</dbReference>
<keyword evidence="3" id="KW-0001">2Fe-2S</keyword>
<dbReference type="GO" id="GO:0046872">
    <property type="term" value="F:metal ion binding"/>
    <property type="evidence" value="ECO:0007669"/>
    <property type="project" value="UniProtKB-KW"/>
</dbReference>
<gene>
    <name evidence="12" type="primary">petC_2</name>
    <name evidence="12" type="ORF">SRB5_63150</name>
</gene>
<name>A0A7K0CS03_9ACTN</name>
<evidence type="ECO:0000313" key="13">
    <source>
        <dbReference type="Proteomes" id="UP000466345"/>
    </source>
</evidence>
<keyword evidence="7" id="KW-1015">Disulfide bond</keyword>
<evidence type="ECO:0000256" key="1">
    <source>
        <dbReference type="ARBA" id="ARBA00002494"/>
    </source>
</evidence>
<proteinExistence type="predicted"/>
<evidence type="ECO:0000256" key="2">
    <source>
        <dbReference type="ARBA" id="ARBA00015816"/>
    </source>
</evidence>
<evidence type="ECO:0000256" key="9">
    <source>
        <dbReference type="ARBA" id="ARBA00034078"/>
    </source>
</evidence>
<evidence type="ECO:0000259" key="11">
    <source>
        <dbReference type="PROSITE" id="PS51296"/>
    </source>
</evidence>
<evidence type="ECO:0000313" key="12">
    <source>
        <dbReference type="EMBL" id="MQY16123.1"/>
    </source>
</evidence>
<dbReference type="PROSITE" id="PS51296">
    <property type="entry name" value="RIESKE"/>
    <property type="match status" value="1"/>
</dbReference>
<dbReference type="InterPro" id="IPR017941">
    <property type="entry name" value="Rieske_2Fe-2S"/>
</dbReference>
<comment type="caution">
    <text evidence="12">The sequence shown here is derived from an EMBL/GenBank/DDBJ whole genome shotgun (WGS) entry which is preliminary data.</text>
</comment>
<comment type="function">
    <text evidence="1">Iron-sulfur subunit of the cytochrome bc1 complex, an essential component of the respiratory electron transport chain required for ATP synthesis. The bc1 complex catalyzes the oxidation of menaquinol and the reduction of cytochrome c in the respiratory chain. The bc1 complex operates through a Q-cycle mechanism that couples electron transfer to generation of the proton gradient that drives ATP synthesis.</text>
</comment>
<dbReference type="RefSeq" id="WP_153456907.1">
    <property type="nucleotide sequence ID" value="NZ_WEGJ01000045.1"/>
</dbReference>
<evidence type="ECO:0000256" key="10">
    <source>
        <dbReference type="SAM" id="MobiDB-lite"/>
    </source>
</evidence>
<keyword evidence="5" id="KW-0408">Iron</keyword>
<dbReference type="SUPFAM" id="SSF50022">
    <property type="entry name" value="ISP domain"/>
    <property type="match status" value="1"/>
</dbReference>
<evidence type="ECO:0000256" key="4">
    <source>
        <dbReference type="ARBA" id="ARBA00022723"/>
    </source>
</evidence>
<organism evidence="12 13">
    <name type="scientific">Streptomyces smaragdinus</name>
    <dbReference type="NCBI Taxonomy" id="2585196"/>
    <lineage>
        <taxon>Bacteria</taxon>
        <taxon>Bacillati</taxon>
        <taxon>Actinomycetota</taxon>
        <taxon>Actinomycetes</taxon>
        <taxon>Kitasatosporales</taxon>
        <taxon>Streptomycetaceae</taxon>
        <taxon>Streptomyces</taxon>
    </lineage>
</organism>
<dbReference type="GO" id="GO:0004497">
    <property type="term" value="F:monooxygenase activity"/>
    <property type="evidence" value="ECO:0007669"/>
    <property type="project" value="UniProtKB-ARBA"/>
</dbReference>
<dbReference type="Pfam" id="PF00355">
    <property type="entry name" value="Rieske"/>
    <property type="match status" value="1"/>
</dbReference>
<dbReference type="InterPro" id="IPR005805">
    <property type="entry name" value="Rieske_Fe-S_prot_C"/>
</dbReference>
<evidence type="ECO:0000256" key="3">
    <source>
        <dbReference type="ARBA" id="ARBA00022714"/>
    </source>
</evidence>
<dbReference type="InterPro" id="IPR014349">
    <property type="entry name" value="Rieske_Fe-S_prot"/>
</dbReference>
<dbReference type="EMBL" id="WEGJ01000045">
    <property type="protein sequence ID" value="MQY16123.1"/>
    <property type="molecule type" value="Genomic_DNA"/>
</dbReference>
<dbReference type="PANTHER" id="PTHR10134">
    <property type="entry name" value="CYTOCHROME B-C1 COMPLEX SUBUNIT RIESKE, MITOCHONDRIAL"/>
    <property type="match status" value="1"/>
</dbReference>
<dbReference type="GO" id="GO:0016705">
    <property type="term" value="F:oxidoreductase activity, acting on paired donors, with incorporation or reduction of molecular oxygen"/>
    <property type="evidence" value="ECO:0007669"/>
    <property type="project" value="UniProtKB-ARBA"/>
</dbReference>
<comment type="cofactor">
    <cofactor evidence="9">
        <name>[2Fe-2S] cluster</name>
        <dbReference type="ChEBI" id="CHEBI:190135"/>
    </cofactor>
</comment>
<dbReference type="OrthoDB" id="25106at2"/>
<reference evidence="12 13" key="1">
    <citation type="submission" date="2019-10" db="EMBL/GenBank/DDBJ databases">
        <title>Streptomyces smaragdinus sp. nov. and Streptomyces fabii sp. nov., isolated from the gut of fungus growing-termite Macrotermes natalensis.</title>
        <authorList>
            <person name="Schwitalla J."/>
            <person name="Benndorf R."/>
            <person name="Martin K."/>
            <person name="De Beer W."/>
            <person name="Kaster A.-K."/>
            <person name="Vollmers J."/>
            <person name="Poulsen M."/>
            <person name="Beemelmanns C."/>
        </authorList>
    </citation>
    <scope>NUCLEOTIDE SEQUENCE [LARGE SCALE GENOMIC DNA]</scope>
    <source>
        <strain evidence="12 13">RB5</strain>
    </source>
</reference>
<evidence type="ECO:0000256" key="6">
    <source>
        <dbReference type="ARBA" id="ARBA00023014"/>
    </source>
</evidence>
<evidence type="ECO:0000256" key="8">
    <source>
        <dbReference type="ARBA" id="ARBA00029586"/>
    </source>
</evidence>
<dbReference type="CDD" id="cd03467">
    <property type="entry name" value="Rieske"/>
    <property type="match status" value="1"/>
</dbReference>
<evidence type="ECO:0000256" key="5">
    <source>
        <dbReference type="ARBA" id="ARBA00023004"/>
    </source>
</evidence>
<keyword evidence="13" id="KW-1185">Reference proteome</keyword>
<evidence type="ECO:0000256" key="7">
    <source>
        <dbReference type="ARBA" id="ARBA00023157"/>
    </source>
</evidence>
<keyword evidence="4" id="KW-0479">Metal-binding</keyword>
<keyword evidence="6" id="KW-0411">Iron-sulfur</keyword>
<dbReference type="Gene3D" id="2.102.10.10">
    <property type="entry name" value="Rieske [2Fe-2S] iron-sulphur domain"/>
    <property type="match status" value="1"/>
</dbReference>
<protein>
    <recommendedName>
        <fullName evidence="2">Cytochrome bc1 complex Rieske iron-sulfur subunit</fullName>
    </recommendedName>
    <alternativeName>
        <fullName evidence="8">Cytochrome bc1 reductase complex subunit QcrA</fullName>
    </alternativeName>
</protein>
<sequence length="156" mass="15152">MSGSSVPGRGTSRRTVVTAAGAVGAVGLTTALTACGSDSPDSSGDEASPNESSPEAGGTPAGGDLAKTSDIPEGGGKIFKDQKVVVTQPAAGDFKGFSAVCTHQGCIVSSVGDGTINCACHGSKYSIEDGSVKNGPATQALAPAPVTVQGDEVRLG</sequence>
<feature type="region of interest" description="Disordered" evidence="10">
    <location>
        <begin position="34"/>
        <end position="77"/>
    </location>
</feature>
<dbReference type="PRINTS" id="PR00162">
    <property type="entry name" value="RIESKE"/>
</dbReference>
<dbReference type="Proteomes" id="UP000466345">
    <property type="component" value="Unassembled WGS sequence"/>
</dbReference>
<accession>A0A7K0CS03</accession>
<feature type="domain" description="Rieske" evidence="11">
    <location>
        <begin position="63"/>
        <end position="155"/>
    </location>
</feature>
<dbReference type="GO" id="GO:0051537">
    <property type="term" value="F:2 iron, 2 sulfur cluster binding"/>
    <property type="evidence" value="ECO:0007669"/>
    <property type="project" value="UniProtKB-KW"/>
</dbReference>
<dbReference type="InterPro" id="IPR036922">
    <property type="entry name" value="Rieske_2Fe-2S_sf"/>
</dbReference>
<dbReference type="GO" id="GO:0016020">
    <property type="term" value="C:membrane"/>
    <property type="evidence" value="ECO:0007669"/>
    <property type="project" value="InterPro"/>
</dbReference>
<dbReference type="AlphaFoldDB" id="A0A7K0CS03"/>